<feature type="compositionally biased region" description="Pro residues" evidence="1">
    <location>
        <begin position="110"/>
        <end position="119"/>
    </location>
</feature>
<evidence type="ECO:0000256" key="1">
    <source>
        <dbReference type="SAM" id="MobiDB-lite"/>
    </source>
</evidence>
<feature type="compositionally biased region" description="Basic and acidic residues" evidence="1">
    <location>
        <begin position="11"/>
        <end position="21"/>
    </location>
</feature>
<reference evidence="2" key="1">
    <citation type="submission" date="2014-09" db="EMBL/GenBank/DDBJ databases">
        <authorList>
            <person name="Magalhaes I.L.F."/>
            <person name="Oliveira U."/>
            <person name="Santos F.R."/>
            <person name="Vidigal T.H.D.A."/>
            <person name="Brescovit A.D."/>
            <person name="Santos A.J."/>
        </authorList>
    </citation>
    <scope>NUCLEOTIDE SEQUENCE</scope>
    <source>
        <tissue evidence="2">Shoot tissue taken approximately 20 cm above the soil surface</tissue>
    </source>
</reference>
<proteinExistence type="predicted"/>
<organism evidence="2">
    <name type="scientific">Arundo donax</name>
    <name type="common">Giant reed</name>
    <name type="synonym">Donax arundinaceus</name>
    <dbReference type="NCBI Taxonomy" id="35708"/>
    <lineage>
        <taxon>Eukaryota</taxon>
        <taxon>Viridiplantae</taxon>
        <taxon>Streptophyta</taxon>
        <taxon>Embryophyta</taxon>
        <taxon>Tracheophyta</taxon>
        <taxon>Spermatophyta</taxon>
        <taxon>Magnoliopsida</taxon>
        <taxon>Liliopsida</taxon>
        <taxon>Poales</taxon>
        <taxon>Poaceae</taxon>
        <taxon>PACMAD clade</taxon>
        <taxon>Arundinoideae</taxon>
        <taxon>Arundineae</taxon>
        <taxon>Arundo</taxon>
    </lineage>
</organism>
<feature type="compositionally biased region" description="Polar residues" evidence="1">
    <location>
        <begin position="86"/>
        <end position="105"/>
    </location>
</feature>
<dbReference type="EMBL" id="GBRH01228515">
    <property type="protein sequence ID" value="JAD69380.1"/>
    <property type="molecule type" value="Transcribed_RNA"/>
</dbReference>
<protein>
    <submittedName>
        <fullName evidence="2">Uncharacterized protein</fullName>
    </submittedName>
</protein>
<accession>A0A0A9C7J0</accession>
<name>A0A0A9C7J0_ARUDO</name>
<sequence length="156" mass="16912">MRSLSFLPRPRTTEVRVRSVEEPGPQPGSLRLAALARSRASSLPLTALARRSTCSTSASMRARRTLTARESCAVLLSSCADCSRRYSASSPRMSSFTPSTSSKNLSRSAPSPPRPPPPASRSSSAACCFRLAYFLNDPDEKRSFISPESSGTRQNR</sequence>
<evidence type="ECO:0000313" key="2">
    <source>
        <dbReference type="EMBL" id="JAD69380.1"/>
    </source>
</evidence>
<feature type="region of interest" description="Disordered" evidence="1">
    <location>
        <begin position="85"/>
        <end position="123"/>
    </location>
</feature>
<feature type="region of interest" description="Disordered" evidence="1">
    <location>
        <begin position="1"/>
        <end position="29"/>
    </location>
</feature>
<dbReference type="AlphaFoldDB" id="A0A0A9C7J0"/>
<reference evidence="2" key="2">
    <citation type="journal article" date="2015" name="Data Brief">
        <title>Shoot transcriptome of the giant reed, Arundo donax.</title>
        <authorList>
            <person name="Barrero R.A."/>
            <person name="Guerrero F.D."/>
            <person name="Moolhuijzen P."/>
            <person name="Goolsby J.A."/>
            <person name="Tidwell J."/>
            <person name="Bellgard S.E."/>
            <person name="Bellgard M.I."/>
        </authorList>
    </citation>
    <scope>NUCLEOTIDE SEQUENCE</scope>
    <source>
        <tissue evidence="2">Shoot tissue taken approximately 20 cm above the soil surface</tissue>
    </source>
</reference>